<proteinExistence type="predicted"/>
<organism evidence="1 2">
    <name type="scientific">Prunus dulcis</name>
    <name type="common">Almond</name>
    <name type="synonym">Amygdalus dulcis</name>
    <dbReference type="NCBI Taxonomy" id="3755"/>
    <lineage>
        <taxon>Eukaryota</taxon>
        <taxon>Viridiplantae</taxon>
        <taxon>Streptophyta</taxon>
        <taxon>Embryophyta</taxon>
        <taxon>Tracheophyta</taxon>
        <taxon>Spermatophyta</taxon>
        <taxon>Magnoliopsida</taxon>
        <taxon>eudicotyledons</taxon>
        <taxon>Gunneridae</taxon>
        <taxon>Pentapetalae</taxon>
        <taxon>rosids</taxon>
        <taxon>fabids</taxon>
        <taxon>Rosales</taxon>
        <taxon>Rosaceae</taxon>
        <taxon>Amygdaloideae</taxon>
        <taxon>Amygdaleae</taxon>
        <taxon>Prunus</taxon>
    </lineage>
</organism>
<sequence length="123" mass="13889">MHIHNNILSSKLDDIQRQFYDQQSHSTQLRDGLEQTMQLRHEQLFKSFPKPNGSYKAAIKGLQLASQCGYLDIVMQTDSRVLVDGGSASFGSVELESWAYRPPQSLVHVLVSDRLPCPPSNFL</sequence>
<name>A0AAD4ZFW0_PRUDU</name>
<comment type="caution">
    <text evidence="1">The sequence shown here is derived from an EMBL/GenBank/DDBJ whole genome shotgun (WGS) entry which is preliminary data.</text>
</comment>
<dbReference type="AlphaFoldDB" id="A0AAD4ZFW0"/>
<evidence type="ECO:0000313" key="1">
    <source>
        <dbReference type="EMBL" id="KAI5345247.1"/>
    </source>
</evidence>
<gene>
    <name evidence="1" type="ORF">L3X38_013124</name>
</gene>
<reference evidence="1 2" key="1">
    <citation type="journal article" date="2022" name="G3 (Bethesda)">
        <title>Whole-genome sequence and methylome profiling of the almond [Prunus dulcis (Mill.) D.A. Webb] cultivar 'Nonpareil'.</title>
        <authorList>
            <person name="D'Amico-Willman K.M."/>
            <person name="Ouma W.Z."/>
            <person name="Meulia T."/>
            <person name="Sideli G.M."/>
            <person name="Gradziel T.M."/>
            <person name="Fresnedo-Ramirez J."/>
        </authorList>
    </citation>
    <scope>NUCLEOTIDE SEQUENCE [LARGE SCALE GENOMIC DNA]</scope>
    <source>
        <strain evidence="1">Clone GOH B32 T37-40</strain>
    </source>
</reference>
<evidence type="ECO:0000313" key="2">
    <source>
        <dbReference type="Proteomes" id="UP001054821"/>
    </source>
</evidence>
<protein>
    <submittedName>
        <fullName evidence="1">Uncharacterized protein</fullName>
    </submittedName>
</protein>
<dbReference type="Proteomes" id="UP001054821">
    <property type="component" value="Chromosome 2"/>
</dbReference>
<dbReference type="EMBL" id="JAJFAZ020000002">
    <property type="protein sequence ID" value="KAI5345247.1"/>
    <property type="molecule type" value="Genomic_DNA"/>
</dbReference>
<accession>A0AAD4ZFW0</accession>
<keyword evidence="2" id="KW-1185">Reference proteome</keyword>